<evidence type="ECO:0000313" key="3">
    <source>
        <dbReference type="Proteomes" id="UP000183605"/>
    </source>
</evidence>
<dbReference type="AlphaFoldDB" id="A0A1J5AYK8"/>
<dbReference type="InterPro" id="IPR053830">
    <property type="entry name" value="DUF6922"/>
</dbReference>
<feature type="domain" description="DUF6922" evidence="1">
    <location>
        <begin position="7"/>
        <end position="56"/>
    </location>
</feature>
<gene>
    <name evidence="2" type="ORF">AUK18_00575</name>
</gene>
<organism evidence="2 3">
    <name type="scientific">Candidatus Beckwithbacteria bacterium CG2_30_44_31</name>
    <dbReference type="NCBI Taxonomy" id="1805035"/>
    <lineage>
        <taxon>Bacteria</taxon>
        <taxon>Candidatus Beckwithiibacteriota</taxon>
    </lineage>
</organism>
<sequence length="95" mass="11498">MIPKHLHKYFWEINPRELSLSEDADYIVARLLDYGKTQDIEWLLERFGKDRIKTVLKKYRGISRKSAYFWSNILQINPREVKCLQTLYHRIPFGV</sequence>
<reference evidence="2 3" key="1">
    <citation type="journal article" date="2016" name="Environ. Microbiol.">
        <title>Genomic resolution of a cold subsurface aquifer community provides metabolic insights for novel microbes adapted to high CO concentrations.</title>
        <authorList>
            <person name="Probst A.J."/>
            <person name="Castelle C.J."/>
            <person name="Singh A."/>
            <person name="Brown C.T."/>
            <person name="Anantharaman K."/>
            <person name="Sharon I."/>
            <person name="Hug L.A."/>
            <person name="Burstein D."/>
            <person name="Emerson J.B."/>
            <person name="Thomas B.C."/>
            <person name="Banfield J.F."/>
        </authorList>
    </citation>
    <scope>NUCLEOTIDE SEQUENCE [LARGE SCALE GENOMIC DNA]</scope>
    <source>
        <strain evidence="2">CG2_30_44_31</strain>
    </source>
</reference>
<name>A0A1J5AYK8_9BACT</name>
<accession>A0A1J5AYK8</accession>
<dbReference type="Pfam" id="PF21956">
    <property type="entry name" value="DUF6922"/>
    <property type="match status" value="1"/>
</dbReference>
<comment type="caution">
    <text evidence="2">The sequence shown here is derived from an EMBL/GenBank/DDBJ whole genome shotgun (WGS) entry which is preliminary data.</text>
</comment>
<dbReference type="Proteomes" id="UP000183605">
    <property type="component" value="Unassembled WGS sequence"/>
</dbReference>
<evidence type="ECO:0000313" key="2">
    <source>
        <dbReference type="EMBL" id="OIP04133.1"/>
    </source>
</evidence>
<dbReference type="EMBL" id="MNXQ01000013">
    <property type="protein sequence ID" value="OIP04133.1"/>
    <property type="molecule type" value="Genomic_DNA"/>
</dbReference>
<protein>
    <recommendedName>
        <fullName evidence="1">DUF6922 domain-containing protein</fullName>
    </recommendedName>
</protein>
<proteinExistence type="predicted"/>
<evidence type="ECO:0000259" key="1">
    <source>
        <dbReference type="Pfam" id="PF21956"/>
    </source>
</evidence>